<evidence type="ECO:0000259" key="4">
    <source>
        <dbReference type="PROSITE" id="PS50883"/>
    </source>
</evidence>
<dbReference type="Pfam" id="PF08448">
    <property type="entry name" value="PAS_4"/>
    <property type="match status" value="1"/>
</dbReference>
<dbReference type="AlphaFoldDB" id="A0A0R0C6D3"/>
<dbReference type="STRING" id="405444.ABB26_17080"/>
<dbReference type="InterPro" id="IPR052155">
    <property type="entry name" value="Biofilm_reg_signaling"/>
</dbReference>
<protein>
    <recommendedName>
        <fullName evidence="8">Diguanylate cyclase</fullName>
    </recommendedName>
</protein>
<dbReference type="Pfam" id="PF08447">
    <property type="entry name" value="PAS_3"/>
    <property type="match status" value="1"/>
</dbReference>
<reference evidence="6 7" key="1">
    <citation type="submission" date="2015-05" db="EMBL/GenBank/DDBJ databases">
        <title>Genome sequencing and analysis of members of genus Stenotrophomonas.</title>
        <authorList>
            <person name="Patil P.P."/>
            <person name="Midha S."/>
            <person name="Patil P.B."/>
        </authorList>
    </citation>
    <scope>NUCLEOTIDE SEQUENCE [LARGE SCALE GENOMIC DNA]</scope>
    <source>
        <strain evidence="6 7">DSM 18929</strain>
    </source>
</reference>
<dbReference type="PATRIC" id="fig|405444.3.peg.2940"/>
<evidence type="ECO:0000259" key="5">
    <source>
        <dbReference type="PROSITE" id="PS50887"/>
    </source>
</evidence>
<keyword evidence="1" id="KW-0472">Membrane</keyword>
<keyword evidence="1" id="KW-1133">Transmembrane helix</keyword>
<dbReference type="RefSeq" id="WP_057635916.1">
    <property type="nucleotide sequence ID" value="NZ_LDJI01000041.1"/>
</dbReference>
<accession>A0A0R0C6D3</accession>
<evidence type="ECO:0008006" key="8">
    <source>
        <dbReference type="Google" id="ProtNLM"/>
    </source>
</evidence>
<gene>
    <name evidence="6" type="ORF">ABB26_17080</name>
</gene>
<dbReference type="InterPro" id="IPR013656">
    <property type="entry name" value="PAS_4"/>
</dbReference>
<feature type="transmembrane region" description="Helical" evidence="1">
    <location>
        <begin position="28"/>
        <end position="49"/>
    </location>
</feature>
<dbReference type="Proteomes" id="UP000050864">
    <property type="component" value="Unassembled WGS sequence"/>
</dbReference>
<feature type="domain" description="PAS" evidence="2">
    <location>
        <begin position="455"/>
        <end position="526"/>
    </location>
</feature>
<dbReference type="Gene3D" id="3.20.20.450">
    <property type="entry name" value="EAL domain"/>
    <property type="match status" value="1"/>
</dbReference>
<feature type="transmembrane region" description="Helical" evidence="1">
    <location>
        <begin position="288"/>
        <end position="311"/>
    </location>
</feature>
<dbReference type="InterPro" id="IPR013655">
    <property type="entry name" value="PAS_fold_3"/>
</dbReference>
<dbReference type="CDD" id="cd12915">
    <property type="entry name" value="PDC2_DGC_like"/>
    <property type="match status" value="1"/>
</dbReference>
<dbReference type="InterPro" id="IPR000160">
    <property type="entry name" value="GGDEF_dom"/>
</dbReference>
<dbReference type="PROSITE" id="PS50883">
    <property type="entry name" value="EAL"/>
    <property type="match status" value="1"/>
</dbReference>
<dbReference type="Pfam" id="PF00563">
    <property type="entry name" value="EAL"/>
    <property type="match status" value="1"/>
</dbReference>
<dbReference type="CDD" id="cd01948">
    <property type="entry name" value="EAL"/>
    <property type="match status" value="1"/>
</dbReference>
<evidence type="ECO:0000259" key="2">
    <source>
        <dbReference type="PROSITE" id="PS50112"/>
    </source>
</evidence>
<dbReference type="PANTHER" id="PTHR44757:SF2">
    <property type="entry name" value="BIOFILM ARCHITECTURE MAINTENANCE PROTEIN MBAA"/>
    <property type="match status" value="1"/>
</dbReference>
<name>A0A0R0C6D3_9GAMM</name>
<keyword evidence="1" id="KW-0812">Transmembrane</keyword>
<proteinExistence type="predicted"/>
<dbReference type="OrthoDB" id="197861at2"/>
<evidence type="ECO:0000259" key="3">
    <source>
        <dbReference type="PROSITE" id="PS50113"/>
    </source>
</evidence>
<feature type="domain" description="EAL" evidence="4">
    <location>
        <begin position="742"/>
        <end position="996"/>
    </location>
</feature>
<dbReference type="InterPro" id="IPR000014">
    <property type="entry name" value="PAS"/>
</dbReference>
<dbReference type="PROSITE" id="PS50112">
    <property type="entry name" value="PAS"/>
    <property type="match status" value="1"/>
</dbReference>
<dbReference type="InterPro" id="IPR035965">
    <property type="entry name" value="PAS-like_dom_sf"/>
</dbReference>
<dbReference type="SMART" id="SM00091">
    <property type="entry name" value="PAS"/>
    <property type="match status" value="1"/>
</dbReference>
<dbReference type="EMBL" id="LDJI01000041">
    <property type="protein sequence ID" value="KRG62082.1"/>
    <property type="molecule type" value="Genomic_DNA"/>
</dbReference>
<dbReference type="NCBIfam" id="TIGR00229">
    <property type="entry name" value="sensory_box"/>
    <property type="match status" value="2"/>
</dbReference>
<dbReference type="SMART" id="SM00267">
    <property type="entry name" value="GGDEF"/>
    <property type="match status" value="1"/>
</dbReference>
<feature type="domain" description="GGDEF" evidence="5">
    <location>
        <begin position="604"/>
        <end position="734"/>
    </location>
</feature>
<dbReference type="InterPro" id="IPR029787">
    <property type="entry name" value="Nucleotide_cyclase"/>
</dbReference>
<evidence type="ECO:0000256" key="1">
    <source>
        <dbReference type="SAM" id="Phobius"/>
    </source>
</evidence>
<dbReference type="PANTHER" id="PTHR44757">
    <property type="entry name" value="DIGUANYLATE CYCLASE DGCP"/>
    <property type="match status" value="1"/>
</dbReference>
<comment type="caution">
    <text evidence="6">The sequence shown here is derived from an EMBL/GenBank/DDBJ whole genome shotgun (WGS) entry which is preliminary data.</text>
</comment>
<feature type="domain" description="PAC" evidence="3">
    <location>
        <begin position="403"/>
        <end position="454"/>
    </location>
</feature>
<dbReference type="InterPro" id="IPR000700">
    <property type="entry name" value="PAS-assoc_C"/>
</dbReference>
<dbReference type="SUPFAM" id="SSF141868">
    <property type="entry name" value="EAL domain-like"/>
    <property type="match status" value="1"/>
</dbReference>
<dbReference type="PROSITE" id="PS50113">
    <property type="entry name" value="PAC"/>
    <property type="match status" value="1"/>
</dbReference>
<sequence>MVLDDACPPPNEALELPVTRVQAHPLRVIAIAGALVAVLLAAALAMMLWNDRSSRVEAAQRQSMALANGSDRLLRAQLITLERALRGTANDGREFYRRVPDRAVELLEASIHGVLERNRDLASITLVDDEGQPLSQGHGDPALRSWVVPQNRVLSGELYVGALEQLPEGAWVVRTALPMQQGQWLLARVRLGMFQDVVSGLDVGKDGVASIGNRYGQLLAHSRNPTAFIGRQLPSPMKILAPSAEIVRQGIVESPADGQKRIAAVSVPTDYPLTLYTALSYREVMSRWYVFLYAAIGIFLLYLIGLAYLLYSLGRSASQEQRLSEELRTGAAELELAHEVGKVGTWSIHGEVPLLDWSLLTQQMLDLPTRASTLDGFFRRVHEDDRAWLRVMLNHARDGKGALNAMFRLHMADGSLRWLSARGDRVNSPGQSPRLAGAVVDISERVHTEARAQEAERQFRLVFDRNPAPFWIFDLATLRFLEVNQAAVDQYGFSRDEFLSMSILDVRPPEDRDAIRRTVLGVTNGQPTLLPVHRHKRKDGSIFHVQAHGARLEFDGHDACLVLAEDVSQRLRYEKELAYRASHHAGTGLLTVRGLVEKLDAGTGGYTIAHVQLRGLQMIADTLGREAGEEALRSVAVRLGGLAARHGLLAHQPAEDFVLAIQKPADVQLALDALLEAVAEPIRGRDTFHQLEARIGVASNPDDGELAEQVLGRAAQAAHAARETGVALARFTPAMAARYTERLQLAGRVHMAIDRNEFELHFQPIRHAADGSPVALEALLRWPQADGSFIPPGDFIQLCEDTGLIIALGRWVLRSAARAQQQLAAAGWGMLPIAVNVSAVQFFNTDLANEFSRVIEEFGLPRGSLHLELTESSLMRNPGQALQTMQRLHERGIHISLDDFGTGFSSMSYLQHLPLDSLKIDRSFVADVETNPRNAAICRALLSLGHSMGLMVIAEGVETEGQYGWLAAHGCDQVQGYLLGRPMPMADVLVLLATLRSPG</sequence>
<dbReference type="Pfam" id="PF00990">
    <property type="entry name" value="GGDEF"/>
    <property type="match status" value="1"/>
</dbReference>
<dbReference type="InterPro" id="IPR043128">
    <property type="entry name" value="Rev_trsase/Diguanyl_cyclase"/>
</dbReference>
<dbReference type="PROSITE" id="PS50887">
    <property type="entry name" value="GGDEF"/>
    <property type="match status" value="1"/>
</dbReference>
<dbReference type="SUPFAM" id="SSF55073">
    <property type="entry name" value="Nucleotide cyclase"/>
    <property type="match status" value="1"/>
</dbReference>
<dbReference type="CDD" id="cd00130">
    <property type="entry name" value="PAS"/>
    <property type="match status" value="1"/>
</dbReference>
<dbReference type="Gene3D" id="3.30.450.20">
    <property type="entry name" value="PAS domain"/>
    <property type="match status" value="3"/>
</dbReference>
<evidence type="ECO:0000313" key="6">
    <source>
        <dbReference type="EMBL" id="KRG62082.1"/>
    </source>
</evidence>
<dbReference type="InterPro" id="IPR035919">
    <property type="entry name" value="EAL_sf"/>
</dbReference>
<dbReference type="SUPFAM" id="SSF55785">
    <property type="entry name" value="PYP-like sensor domain (PAS domain)"/>
    <property type="match status" value="2"/>
</dbReference>
<organism evidence="6 7">
    <name type="scientific">Stenotrophomonas humi</name>
    <dbReference type="NCBI Taxonomy" id="405444"/>
    <lineage>
        <taxon>Bacteria</taxon>
        <taxon>Pseudomonadati</taxon>
        <taxon>Pseudomonadota</taxon>
        <taxon>Gammaproteobacteria</taxon>
        <taxon>Lysobacterales</taxon>
        <taxon>Lysobacteraceae</taxon>
        <taxon>Stenotrophomonas</taxon>
    </lineage>
</organism>
<dbReference type="InterPro" id="IPR001633">
    <property type="entry name" value="EAL_dom"/>
</dbReference>
<dbReference type="SMART" id="SM00052">
    <property type="entry name" value="EAL"/>
    <property type="match status" value="1"/>
</dbReference>
<evidence type="ECO:0000313" key="7">
    <source>
        <dbReference type="Proteomes" id="UP000050864"/>
    </source>
</evidence>
<keyword evidence="7" id="KW-1185">Reference proteome</keyword>
<dbReference type="Gene3D" id="3.30.70.270">
    <property type="match status" value="1"/>
</dbReference>